<evidence type="ECO:0000313" key="2">
    <source>
        <dbReference type="EMBL" id="EIP87085.1"/>
    </source>
</evidence>
<evidence type="ECO:0000256" key="1">
    <source>
        <dbReference type="SAM" id="MobiDB-lite"/>
    </source>
</evidence>
<reference evidence="3" key="1">
    <citation type="journal article" date="2012" name="J. Bacteriol.">
        <title>Revised Genome Sequence of Burkholderia thailandensis MSMB43 with Improved Annotation.</title>
        <authorList>
            <person name="Zhuo Y."/>
            <person name="Liu L."/>
            <person name="Wang Q."/>
            <person name="Liu X."/>
            <person name="Ren B."/>
            <person name="Liu M."/>
            <person name="Ni P."/>
            <person name="Cheng Y.Q."/>
            <person name="Zhang L."/>
        </authorList>
    </citation>
    <scope>NUCLEOTIDE SEQUENCE [LARGE SCALE GENOMIC DNA]</scope>
    <source>
        <strain evidence="3">MSMB43</strain>
    </source>
</reference>
<organism evidence="2 3">
    <name type="scientific">Burkholderia humptydooensis MSMB43</name>
    <dbReference type="NCBI Taxonomy" id="441157"/>
    <lineage>
        <taxon>Bacteria</taxon>
        <taxon>Pseudomonadati</taxon>
        <taxon>Pseudomonadota</taxon>
        <taxon>Betaproteobacteria</taxon>
        <taxon>Burkholderiales</taxon>
        <taxon>Burkholderiaceae</taxon>
        <taxon>Burkholderia</taxon>
        <taxon>pseudomallei group</taxon>
    </lineage>
</organism>
<gene>
    <name evidence="2" type="ORF">A33K_16688</name>
</gene>
<feature type="region of interest" description="Disordered" evidence="1">
    <location>
        <begin position="26"/>
        <end position="46"/>
    </location>
</feature>
<dbReference type="EMBL" id="JH692064">
    <property type="protein sequence ID" value="EIP87085.1"/>
    <property type="molecule type" value="Genomic_DNA"/>
</dbReference>
<protein>
    <submittedName>
        <fullName evidence="2">Uncharacterized protein</fullName>
    </submittedName>
</protein>
<proteinExistence type="predicted"/>
<accession>A0ABN0G4M0</accession>
<dbReference type="Proteomes" id="UP000004682">
    <property type="component" value="Unassembled WGS sequence"/>
</dbReference>
<sequence length="66" mass="7315">MRHARWNTEGGVRRCGIGASARRCRGGVAKDRASPSPSPSTTTRVARPVDRAFGRIPCRAQGWFRY</sequence>
<keyword evidence="3" id="KW-1185">Reference proteome</keyword>
<name>A0ABN0G4M0_9BURK</name>
<evidence type="ECO:0000313" key="3">
    <source>
        <dbReference type="Proteomes" id="UP000004682"/>
    </source>
</evidence>